<proteinExistence type="predicted"/>
<accession>D6LIV9</accession>
<evidence type="ECO:0000313" key="3">
    <source>
        <dbReference type="Proteomes" id="UP000003964"/>
    </source>
</evidence>
<dbReference type="EMBL" id="GG770383">
    <property type="protein sequence ID" value="EFG28335.2"/>
    <property type="molecule type" value="Genomic_DNA"/>
</dbReference>
<dbReference type="AlphaFoldDB" id="D6LIV9"/>
<feature type="signal peptide" evidence="1">
    <location>
        <begin position="1"/>
        <end position="25"/>
    </location>
</feature>
<keyword evidence="1" id="KW-0732">Signal</keyword>
<sequence length="233" mass="26630">MKKILLFLALSLGVLCFVACGGAKKEPEVVKFIIDKINSDIEAIKNTPAKERRLDVTSLRIREVELAKNIKIEVTDVISSKEFIEIYLKNLEERNNELRQGGMFSKANVLTPPSPEQIEEFKKNKDVVYYKFVISADIVNLEDILKKFHPEMKDIMELGRVHSDILNFLSEENKEKLEYESVEGYGYFYFNTKTGECSYASDLKGISGETGILGFLSARGHDKYNIWTAQKLK</sequence>
<protein>
    <recommendedName>
        <fullName evidence="4">Lipoprotein</fullName>
    </recommendedName>
</protein>
<organism evidence="2 3">
    <name type="scientific">Fusobacterium periodonticum 1_1_41FAA</name>
    <dbReference type="NCBI Taxonomy" id="469621"/>
    <lineage>
        <taxon>Bacteria</taxon>
        <taxon>Fusobacteriati</taxon>
        <taxon>Fusobacteriota</taxon>
        <taxon>Fusobacteriia</taxon>
        <taxon>Fusobacteriales</taxon>
        <taxon>Fusobacteriaceae</taxon>
        <taxon>Fusobacterium</taxon>
    </lineage>
</organism>
<dbReference type="RefSeq" id="WP_008821571.1">
    <property type="nucleotide sequence ID" value="NZ_GG770383.1"/>
</dbReference>
<reference evidence="2 3" key="1">
    <citation type="submission" date="2010-03" db="EMBL/GenBank/DDBJ databases">
        <title>The Genome Sequence of Fusobacterium sp. 1_1_41FAA.</title>
        <authorList>
            <consortium name="The Broad Institute Genome Sequencing Platform"/>
            <person name="Ward D."/>
            <person name="Earl A."/>
            <person name="Feldgarden M."/>
            <person name="Gevers D."/>
            <person name="Young S.K."/>
            <person name="Zeng Q."/>
            <person name="Koehrsen M."/>
            <person name="Alvarado L."/>
            <person name="Berlin A."/>
            <person name="Borenstein D."/>
            <person name="Chapman S."/>
            <person name="Chen Z."/>
            <person name="Engels R."/>
            <person name="Freedman E."/>
            <person name="Gellesch M."/>
            <person name="Goldberg J."/>
            <person name="Griggs A."/>
            <person name="Gujja S."/>
            <person name="Heilman E."/>
            <person name="Heiman D."/>
            <person name="Hepburn T."/>
            <person name="Howarth C."/>
            <person name="Jen D."/>
            <person name="Larson L."/>
            <person name="Mehta T."/>
            <person name="Park D."/>
            <person name="Pearson M."/>
            <person name="Richards J."/>
            <person name="Roberts A."/>
            <person name="Saif S."/>
            <person name="Shea T."/>
            <person name="Shenoy N."/>
            <person name="Sisk P."/>
            <person name="Stolte C."/>
            <person name="Sykes S."/>
            <person name="Walk T."/>
            <person name="White J."/>
            <person name="Yandava C."/>
            <person name="Strauss J.C."/>
            <person name="Ambrose C.E."/>
            <person name="Allen-Vercoe E."/>
            <person name="Haas B."/>
            <person name="Henn M.R."/>
            <person name="Nusbaum C."/>
            <person name="Birren B."/>
        </authorList>
    </citation>
    <scope>NUCLEOTIDE SEQUENCE [LARGE SCALE GENOMIC DNA]</scope>
    <source>
        <strain evidence="2 3">1_1_41FAA</strain>
    </source>
</reference>
<evidence type="ECO:0000313" key="2">
    <source>
        <dbReference type="EMBL" id="EFG28335.2"/>
    </source>
</evidence>
<evidence type="ECO:0000256" key="1">
    <source>
        <dbReference type="SAM" id="SignalP"/>
    </source>
</evidence>
<evidence type="ECO:0008006" key="4">
    <source>
        <dbReference type="Google" id="ProtNLM"/>
    </source>
</evidence>
<name>D6LIV9_9FUSO</name>
<feature type="chain" id="PRO_5003086624" description="Lipoprotein" evidence="1">
    <location>
        <begin position="26"/>
        <end position="233"/>
    </location>
</feature>
<dbReference type="Proteomes" id="UP000003964">
    <property type="component" value="Unassembled WGS sequence"/>
</dbReference>
<gene>
    <name evidence="2" type="ORF">HMPREF0400_01674</name>
</gene>